<dbReference type="InterPro" id="IPR012863">
    <property type="entry name" value="DUF1636"/>
</dbReference>
<dbReference type="Pfam" id="PF07845">
    <property type="entry name" value="DUF1636"/>
    <property type="match status" value="1"/>
</dbReference>
<gene>
    <name evidence="1" type="ordered locus">Sta7437_2677</name>
</gene>
<dbReference type="AlphaFoldDB" id="K9XUC8"/>
<name>K9XUC8_STAC7</name>
<proteinExistence type="predicted"/>
<dbReference type="KEGG" id="scs:Sta7437_2677"/>
<dbReference type="EMBL" id="CP003653">
    <property type="protein sequence ID" value="AFZ36205.1"/>
    <property type="molecule type" value="Genomic_DNA"/>
</dbReference>
<dbReference type="OrthoDB" id="424426at2"/>
<evidence type="ECO:0000313" key="1">
    <source>
        <dbReference type="EMBL" id="AFZ36205.1"/>
    </source>
</evidence>
<dbReference type="Proteomes" id="UP000010473">
    <property type="component" value="Chromosome"/>
</dbReference>
<reference evidence="2" key="1">
    <citation type="journal article" date="2013" name="Proc. Natl. Acad. Sci. U.S.A.">
        <title>Improving the coverage of the cyanobacterial phylum using diversity-driven genome sequencing.</title>
        <authorList>
            <person name="Shih P.M."/>
            <person name="Wu D."/>
            <person name="Latifi A."/>
            <person name="Axen S.D."/>
            <person name="Fewer D.P."/>
            <person name="Talla E."/>
            <person name="Calteau A."/>
            <person name="Cai F."/>
            <person name="Tandeau de Marsac N."/>
            <person name="Rippka R."/>
            <person name="Herdman M."/>
            <person name="Sivonen K."/>
            <person name="Coursin T."/>
            <person name="Laurent T."/>
            <person name="Goodwin L."/>
            <person name="Nolan M."/>
            <person name="Davenport K.W."/>
            <person name="Han C.S."/>
            <person name="Rubin E.M."/>
            <person name="Eisen J.A."/>
            <person name="Woyke T."/>
            <person name="Gugger M."/>
            <person name="Kerfeld C.A."/>
        </authorList>
    </citation>
    <scope>NUCLEOTIDE SEQUENCE [LARGE SCALE GENOMIC DNA]</scope>
    <source>
        <strain evidence="2">ATCC 29371 / PCC 7437</strain>
    </source>
</reference>
<sequence>MSKPVLFVCQSCNLSSQKDLEPPLGISLVNRLNEINSDKFVVQAIECLWMCERGCVVALCANNLPTYLFTDLPLHEIPEALVKFAELYLNSKGKFIPHSKLPQVLQSAHVARIPAIQAG</sequence>
<evidence type="ECO:0000313" key="2">
    <source>
        <dbReference type="Proteomes" id="UP000010473"/>
    </source>
</evidence>
<accession>K9XUC8</accession>
<dbReference type="HOGENOM" id="CLU_125446_2_0_3"/>
<organism evidence="1 2">
    <name type="scientific">Stanieria cyanosphaera (strain ATCC 29371 / PCC 7437)</name>
    <dbReference type="NCBI Taxonomy" id="111780"/>
    <lineage>
        <taxon>Bacteria</taxon>
        <taxon>Bacillati</taxon>
        <taxon>Cyanobacteriota</taxon>
        <taxon>Cyanophyceae</taxon>
        <taxon>Pleurocapsales</taxon>
        <taxon>Dermocarpellaceae</taxon>
        <taxon>Stanieria</taxon>
    </lineage>
</organism>
<dbReference type="eggNOG" id="COG5469">
    <property type="taxonomic scope" value="Bacteria"/>
</dbReference>
<dbReference type="STRING" id="111780.Sta7437_2677"/>
<dbReference type="RefSeq" id="WP_015193873.1">
    <property type="nucleotide sequence ID" value="NC_019748.1"/>
</dbReference>
<protein>
    <recommendedName>
        <fullName evidence="3">Metal-binding protein</fullName>
    </recommendedName>
</protein>
<evidence type="ECO:0008006" key="3">
    <source>
        <dbReference type="Google" id="ProtNLM"/>
    </source>
</evidence>
<keyword evidence="2" id="KW-1185">Reference proteome</keyword>